<keyword evidence="3" id="KW-1185">Reference proteome</keyword>
<proteinExistence type="predicted"/>
<dbReference type="InterPro" id="IPR036514">
    <property type="entry name" value="SGNH_hydro_sf"/>
</dbReference>
<sequence length="234" mass="26306">MNQIRPDVIRPGFFSIDAAADRRRNEFDFHNEALLYHSRKVDIVFFGDSITHWWDVATFFQDSGLAIVNRGIGGDTSGHARLRFPADVLQLRPRCVVILIGINNTWALDAFSPADRLSPEEIFREVTSDVEAMVRMAAEQGIRPVVCSLLPTRMDRYARNRERNELVVRINDALRGLAGESGAVYVDYHSRLTDPDGLTLREGLADDGLHPHVLGYEIMADVLREALVAYGISL</sequence>
<evidence type="ECO:0000313" key="2">
    <source>
        <dbReference type="EMBL" id="WNC13418.1"/>
    </source>
</evidence>
<dbReference type="Pfam" id="PF13472">
    <property type="entry name" value="Lipase_GDSL_2"/>
    <property type="match status" value="1"/>
</dbReference>
<dbReference type="SUPFAM" id="SSF52266">
    <property type="entry name" value="SGNH hydrolase"/>
    <property type="match status" value="1"/>
</dbReference>
<evidence type="ECO:0000259" key="1">
    <source>
        <dbReference type="Pfam" id="PF13472"/>
    </source>
</evidence>
<reference evidence="2 3" key="1">
    <citation type="submission" date="2023-09" db="EMBL/GenBank/DDBJ databases">
        <title>Complete Genome and Methylome dissection of Bacillus brevis NEB573 original source of BbsI restriction endonuclease.</title>
        <authorList>
            <person name="Fomenkov A."/>
            <person name="Roberts R.D."/>
        </authorList>
    </citation>
    <scope>NUCLEOTIDE SEQUENCE [LARGE SCALE GENOMIC DNA]</scope>
    <source>
        <strain evidence="2 3">NEB573</strain>
    </source>
</reference>
<name>A0ABY9T002_BREBE</name>
<dbReference type="RefSeq" id="WP_310764924.1">
    <property type="nucleotide sequence ID" value="NZ_CP134050.1"/>
</dbReference>
<organism evidence="2 3">
    <name type="scientific">Brevibacillus brevis</name>
    <name type="common">Bacillus brevis</name>
    <dbReference type="NCBI Taxonomy" id="1393"/>
    <lineage>
        <taxon>Bacteria</taxon>
        <taxon>Bacillati</taxon>
        <taxon>Bacillota</taxon>
        <taxon>Bacilli</taxon>
        <taxon>Bacillales</taxon>
        <taxon>Paenibacillaceae</taxon>
        <taxon>Brevibacillus</taxon>
    </lineage>
</organism>
<dbReference type="PANTHER" id="PTHR30383">
    <property type="entry name" value="THIOESTERASE 1/PROTEASE 1/LYSOPHOSPHOLIPASE L1"/>
    <property type="match status" value="1"/>
</dbReference>
<dbReference type="InterPro" id="IPR051532">
    <property type="entry name" value="Ester_Hydrolysis_Enzymes"/>
</dbReference>
<evidence type="ECO:0000313" key="3">
    <source>
        <dbReference type="Proteomes" id="UP001256827"/>
    </source>
</evidence>
<protein>
    <submittedName>
        <fullName evidence="2">GDSL-type esterase/lipase family protein</fullName>
    </submittedName>
</protein>
<accession>A0ABY9T002</accession>
<dbReference type="InterPro" id="IPR013830">
    <property type="entry name" value="SGNH_hydro"/>
</dbReference>
<dbReference type="EMBL" id="CP134050">
    <property type="protein sequence ID" value="WNC13418.1"/>
    <property type="molecule type" value="Genomic_DNA"/>
</dbReference>
<dbReference type="Gene3D" id="3.40.50.1110">
    <property type="entry name" value="SGNH hydrolase"/>
    <property type="match status" value="1"/>
</dbReference>
<dbReference type="Proteomes" id="UP001256827">
    <property type="component" value="Chromosome"/>
</dbReference>
<feature type="domain" description="SGNH hydrolase-type esterase" evidence="1">
    <location>
        <begin position="45"/>
        <end position="218"/>
    </location>
</feature>
<gene>
    <name evidence="2" type="ORF">RGB73_22365</name>
</gene>
<dbReference type="PANTHER" id="PTHR30383:SF5">
    <property type="entry name" value="SGNH HYDROLASE-TYPE ESTERASE DOMAIN-CONTAINING PROTEIN"/>
    <property type="match status" value="1"/>
</dbReference>